<dbReference type="InterPro" id="IPR051058">
    <property type="entry name" value="GDSL_Est/Lipase"/>
</dbReference>
<evidence type="ECO:0000313" key="4">
    <source>
        <dbReference type="Proteomes" id="UP000253606"/>
    </source>
</evidence>
<keyword evidence="1" id="KW-0378">Hydrolase</keyword>
<evidence type="ECO:0000256" key="2">
    <source>
        <dbReference type="SAM" id="SignalP"/>
    </source>
</evidence>
<organism evidence="3 4">
    <name type="scientific">Acidisarcina polymorpha</name>
    <dbReference type="NCBI Taxonomy" id="2211140"/>
    <lineage>
        <taxon>Bacteria</taxon>
        <taxon>Pseudomonadati</taxon>
        <taxon>Acidobacteriota</taxon>
        <taxon>Terriglobia</taxon>
        <taxon>Terriglobales</taxon>
        <taxon>Acidobacteriaceae</taxon>
        <taxon>Acidisarcina</taxon>
    </lineage>
</organism>
<dbReference type="Pfam" id="PF00657">
    <property type="entry name" value="Lipase_GDSL"/>
    <property type="match status" value="1"/>
</dbReference>
<dbReference type="EMBL" id="CP030840">
    <property type="protein sequence ID" value="AXC12568.1"/>
    <property type="molecule type" value="Genomic_DNA"/>
</dbReference>
<feature type="signal peptide" evidence="2">
    <location>
        <begin position="1"/>
        <end position="25"/>
    </location>
</feature>
<dbReference type="AlphaFoldDB" id="A0A2Z5G0B3"/>
<dbReference type="CDD" id="cd01846">
    <property type="entry name" value="fatty_acyltransferase_like"/>
    <property type="match status" value="1"/>
</dbReference>
<protein>
    <submittedName>
        <fullName evidence="3">Phospholipase/lecithinase/hemolysin</fullName>
    </submittedName>
</protein>
<dbReference type="KEGG" id="abas:ACPOL_3275"/>
<evidence type="ECO:0000313" key="3">
    <source>
        <dbReference type="EMBL" id="AXC12568.1"/>
    </source>
</evidence>
<dbReference type="PANTHER" id="PTHR45648">
    <property type="entry name" value="GDSL LIPASE/ACYLHYDROLASE FAMILY PROTEIN (AFU_ORTHOLOGUE AFUA_4G14700)"/>
    <property type="match status" value="1"/>
</dbReference>
<dbReference type="RefSeq" id="WP_114207745.1">
    <property type="nucleotide sequence ID" value="NZ_CP030840.1"/>
</dbReference>
<feature type="chain" id="PRO_5016303019" evidence="2">
    <location>
        <begin position="26"/>
        <end position="296"/>
    </location>
</feature>
<dbReference type="SUPFAM" id="SSF52266">
    <property type="entry name" value="SGNH hydrolase"/>
    <property type="match status" value="1"/>
</dbReference>
<proteinExistence type="predicted"/>
<reference evidence="3 4" key="1">
    <citation type="journal article" date="2018" name="Front. Microbiol.">
        <title>Hydrolytic Capabilities as a Key to Environmental Success: Chitinolytic and Cellulolytic Acidobacteria From Acidic Sub-arctic Soils and Boreal Peatlands.</title>
        <authorList>
            <person name="Belova S.E."/>
            <person name="Ravin N.V."/>
            <person name="Pankratov T.A."/>
            <person name="Rakitin A.L."/>
            <person name="Ivanova A.A."/>
            <person name="Beletsky A.V."/>
            <person name="Mardanov A.V."/>
            <person name="Sinninghe Damste J.S."/>
            <person name="Dedysh S.N."/>
        </authorList>
    </citation>
    <scope>NUCLEOTIDE SEQUENCE [LARGE SCALE GENOMIC DNA]</scope>
    <source>
        <strain evidence="3 4">SBC82</strain>
    </source>
</reference>
<accession>A0A2Z5G0B3</accession>
<keyword evidence="2" id="KW-0732">Signal</keyword>
<dbReference type="GO" id="GO:0016788">
    <property type="term" value="F:hydrolase activity, acting on ester bonds"/>
    <property type="evidence" value="ECO:0007669"/>
    <property type="project" value="InterPro"/>
</dbReference>
<dbReference type="Proteomes" id="UP000253606">
    <property type="component" value="Chromosome"/>
</dbReference>
<evidence type="ECO:0000256" key="1">
    <source>
        <dbReference type="ARBA" id="ARBA00022801"/>
    </source>
</evidence>
<dbReference type="OrthoDB" id="5292073at2"/>
<name>A0A2Z5G0B3_9BACT</name>
<dbReference type="Gene3D" id="3.40.50.1110">
    <property type="entry name" value="SGNH hydrolase"/>
    <property type="match status" value="1"/>
</dbReference>
<dbReference type="PANTHER" id="PTHR45648:SF22">
    <property type="entry name" value="GDSL LIPASE_ACYLHYDROLASE FAMILY PROTEIN (AFU_ORTHOLOGUE AFUA_4G14700)"/>
    <property type="match status" value="1"/>
</dbReference>
<gene>
    <name evidence="3" type="ORF">ACPOL_3275</name>
</gene>
<dbReference type="InterPro" id="IPR036514">
    <property type="entry name" value="SGNH_hydro_sf"/>
</dbReference>
<sequence>MPFRSLARAIAMLSLAAFGSLAAHAYDSIVVFGDSYNDVGNIYAASTALHNPYPPAPYYKGRFSNGPIWVEHIASDWGLPITPSLLGGTDFAFGGAELLKPVVVEGLPIPSVPMQVDAYLALNHGKADPNALYVLEGGGNDILNATEFDPGKLGCAIATGIYELEKKLRGAGAKNFLVPDMINVGQLPAAGAGGAAFIKFASDTSIHVNWELAGLLDADMKLPGIHIYRLPVFQTFLAVGNATTHFGFTNVTTPCLSETLTVCSDPDHTLWWDAEHPTAFGHAFFAVLVEGRVPNQ</sequence>
<dbReference type="InterPro" id="IPR001087">
    <property type="entry name" value="GDSL"/>
</dbReference>
<keyword evidence="4" id="KW-1185">Reference proteome</keyword>